<evidence type="ECO:0000313" key="2">
    <source>
        <dbReference type="Proteomes" id="UP000078200"/>
    </source>
</evidence>
<accession>A0A1A9VL67</accession>
<dbReference type="GO" id="GO:0005634">
    <property type="term" value="C:nucleus"/>
    <property type="evidence" value="ECO:0007669"/>
    <property type="project" value="TreeGrafter"/>
</dbReference>
<proteinExistence type="predicted"/>
<dbReference type="GO" id="GO:0006364">
    <property type="term" value="P:rRNA processing"/>
    <property type="evidence" value="ECO:0007669"/>
    <property type="project" value="InterPro"/>
</dbReference>
<dbReference type="AlphaFoldDB" id="A0A1A9VL67"/>
<sequence length="127" mass="14568">MFLTSRNIACAPLGICPGYERVLPPMRKYFLATSVRERSMCAIGCMVSMITVWDFDMQDSLEPTFSLGSKTKYSKKLIEGCNHTDAVLDFSWNRHYEHILAIHQYCGIMLDLHPNPNTITTFEEKVQ</sequence>
<dbReference type="PANTHER" id="PTHR14091">
    <property type="entry name" value="PERIODIC TRYPTOPHAN PROTEIN 1"/>
    <property type="match status" value="1"/>
</dbReference>
<protein>
    <submittedName>
        <fullName evidence="1">Uncharacterized protein</fullName>
    </submittedName>
</protein>
<dbReference type="Proteomes" id="UP000078200">
    <property type="component" value="Unassembled WGS sequence"/>
</dbReference>
<dbReference type="EnsemblMetazoa" id="GAUT040400-RA">
    <property type="protein sequence ID" value="GAUT040400-PA"/>
    <property type="gene ID" value="GAUT040400"/>
</dbReference>
<evidence type="ECO:0000313" key="1">
    <source>
        <dbReference type="EnsemblMetazoa" id="GAUT040400-PA"/>
    </source>
</evidence>
<dbReference type="InterPro" id="IPR044285">
    <property type="entry name" value="PWP1"/>
</dbReference>
<keyword evidence="2" id="KW-1185">Reference proteome</keyword>
<name>A0A1A9VL67_GLOAU</name>
<dbReference type="STRING" id="7395.A0A1A9VL67"/>
<dbReference type="VEuPathDB" id="VectorBase:GAUT040400"/>
<reference evidence="1" key="1">
    <citation type="submission" date="2020-05" db="UniProtKB">
        <authorList>
            <consortium name="EnsemblMetazoa"/>
        </authorList>
    </citation>
    <scope>IDENTIFICATION</scope>
    <source>
        <strain evidence="1">TTRI</strain>
    </source>
</reference>
<dbReference type="PANTHER" id="PTHR14091:SF0">
    <property type="entry name" value="PERIODIC TRYPTOPHAN PROTEIN 1 HOMOLOG"/>
    <property type="match status" value="1"/>
</dbReference>
<organism evidence="1 2">
    <name type="scientific">Glossina austeni</name>
    <name type="common">Savannah tsetse fly</name>
    <dbReference type="NCBI Taxonomy" id="7395"/>
    <lineage>
        <taxon>Eukaryota</taxon>
        <taxon>Metazoa</taxon>
        <taxon>Ecdysozoa</taxon>
        <taxon>Arthropoda</taxon>
        <taxon>Hexapoda</taxon>
        <taxon>Insecta</taxon>
        <taxon>Pterygota</taxon>
        <taxon>Neoptera</taxon>
        <taxon>Endopterygota</taxon>
        <taxon>Diptera</taxon>
        <taxon>Brachycera</taxon>
        <taxon>Muscomorpha</taxon>
        <taxon>Hippoboscoidea</taxon>
        <taxon>Glossinidae</taxon>
        <taxon>Glossina</taxon>
    </lineage>
</organism>